<dbReference type="Proteomes" id="UP000712281">
    <property type="component" value="Unassembled WGS sequence"/>
</dbReference>
<dbReference type="InterPro" id="IPR002156">
    <property type="entry name" value="RNaseH_domain"/>
</dbReference>
<dbReference type="EMBL" id="QGKY02000094">
    <property type="protein sequence ID" value="KAF2605265.1"/>
    <property type="molecule type" value="Genomic_DNA"/>
</dbReference>
<dbReference type="AlphaFoldDB" id="A0A8S9LEB2"/>
<protein>
    <recommendedName>
        <fullName evidence="1">RNase H type-1 domain-containing protein</fullName>
    </recommendedName>
</protein>
<dbReference type="GO" id="GO:0003676">
    <property type="term" value="F:nucleic acid binding"/>
    <property type="evidence" value="ECO:0007669"/>
    <property type="project" value="InterPro"/>
</dbReference>
<comment type="caution">
    <text evidence="3">The sequence shown here is derived from an EMBL/GenBank/DDBJ whole genome shotgun (WGS) entry which is preliminary data.</text>
</comment>
<evidence type="ECO:0000313" key="3">
    <source>
        <dbReference type="EMBL" id="KAF2605265.1"/>
    </source>
</evidence>
<name>A0A8S9LEB2_BRACR</name>
<reference evidence="3" key="1">
    <citation type="submission" date="2019-12" db="EMBL/GenBank/DDBJ databases">
        <title>Genome sequencing and annotation of Brassica cretica.</title>
        <authorList>
            <person name="Studholme D.J."/>
            <person name="Sarris P.F."/>
        </authorList>
    </citation>
    <scope>NUCLEOTIDE SEQUENCE</scope>
    <source>
        <strain evidence="2">PFS-001/15</strain>
        <strain evidence="3">PFS-102/07</strain>
        <tissue evidence="3">Leaf</tissue>
    </source>
</reference>
<dbReference type="GO" id="GO:0004523">
    <property type="term" value="F:RNA-DNA hybrid ribonuclease activity"/>
    <property type="evidence" value="ECO:0007669"/>
    <property type="project" value="InterPro"/>
</dbReference>
<feature type="domain" description="RNase H type-1" evidence="1">
    <location>
        <begin position="18"/>
        <end position="95"/>
    </location>
</feature>
<dbReference type="EMBL" id="QGKW02001911">
    <property type="protein sequence ID" value="KAF2569197.1"/>
    <property type="molecule type" value="Genomic_DNA"/>
</dbReference>
<organism evidence="3">
    <name type="scientific">Brassica cretica</name>
    <name type="common">Mustard</name>
    <dbReference type="NCBI Taxonomy" id="69181"/>
    <lineage>
        <taxon>Eukaryota</taxon>
        <taxon>Viridiplantae</taxon>
        <taxon>Streptophyta</taxon>
        <taxon>Embryophyta</taxon>
        <taxon>Tracheophyta</taxon>
        <taxon>Spermatophyta</taxon>
        <taxon>Magnoliopsida</taxon>
        <taxon>eudicotyledons</taxon>
        <taxon>Gunneridae</taxon>
        <taxon>Pentapetalae</taxon>
        <taxon>rosids</taxon>
        <taxon>malvids</taxon>
        <taxon>Brassicales</taxon>
        <taxon>Brassicaceae</taxon>
        <taxon>Brassiceae</taxon>
        <taxon>Brassica</taxon>
    </lineage>
</organism>
<sequence length="112" mass="12749">MVEVHAPEQHTTSERCMIDGSWTHDALFGGYGWTWTNARGGIQLLGERNQTQRISLLHSELEALSWAMEGMLHHSTCQSFGTDCKDLISMIQDPKAWPNFSTEPKELFKLKD</sequence>
<evidence type="ECO:0000259" key="1">
    <source>
        <dbReference type="Pfam" id="PF13456"/>
    </source>
</evidence>
<proteinExistence type="predicted"/>
<accession>A0A8S9LEB2</accession>
<dbReference type="Pfam" id="PF13456">
    <property type="entry name" value="RVT_3"/>
    <property type="match status" value="1"/>
</dbReference>
<gene>
    <name evidence="2" type="ORF">F2Q68_00026787</name>
    <name evidence="3" type="ORF">F2Q70_00027239</name>
</gene>
<evidence type="ECO:0000313" key="2">
    <source>
        <dbReference type="EMBL" id="KAF2569197.1"/>
    </source>
</evidence>